<comment type="caution">
    <text evidence="2">The sequence shown here is derived from an EMBL/GenBank/DDBJ whole genome shotgun (WGS) entry which is preliminary data.</text>
</comment>
<dbReference type="InterPro" id="IPR008254">
    <property type="entry name" value="Flavodoxin/NO_synth"/>
</dbReference>
<organism evidence="2 3">
    <name type="scientific">Longibaculum muris</name>
    <dbReference type="NCBI Taxonomy" id="1796628"/>
    <lineage>
        <taxon>Bacteria</taxon>
        <taxon>Bacillati</taxon>
        <taxon>Bacillota</taxon>
        <taxon>Erysipelotrichia</taxon>
        <taxon>Erysipelotrichales</taxon>
        <taxon>Coprobacillaceae</taxon>
        <taxon>Longibaculum</taxon>
    </lineage>
</organism>
<keyword evidence="3" id="KW-1185">Reference proteome</keyword>
<proteinExistence type="predicted"/>
<name>A0A4R3Z8M8_9FIRM</name>
<dbReference type="SUPFAM" id="SSF52218">
    <property type="entry name" value="Flavoproteins"/>
    <property type="match status" value="1"/>
</dbReference>
<evidence type="ECO:0000259" key="1">
    <source>
        <dbReference type="Pfam" id="PF12641"/>
    </source>
</evidence>
<accession>A0A4R3Z8M8</accession>
<dbReference type="Pfam" id="PF12641">
    <property type="entry name" value="Flavodoxin_3"/>
    <property type="match status" value="1"/>
</dbReference>
<dbReference type="EMBL" id="SMCQ01000006">
    <property type="protein sequence ID" value="TCW00688.1"/>
    <property type="molecule type" value="Genomic_DNA"/>
</dbReference>
<dbReference type="GO" id="GO:0010181">
    <property type="term" value="F:FMN binding"/>
    <property type="evidence" value="ECO:0007669"/>
    <property type="project" value="InterPro"/>
</dbReference>
<dbReference type="InterPro" id="IPR001226">
    <property type="entry name" value="Flavodoxin_CS"/>
</dbReference>
<dbReference type="GeneID" id="98914983"/>
<protein>
    <submittedName>
        <fullName evidence="2">Flavodoxin</fullName>
    </submittedName>
</protein>
<evidence type="ECO:0000313" key="2">
    <source>
        <dbReference type="EMBL" id="TCW00688.1"/>
    </source>
</evidence>
<gene>
    <name evidence="2" type="ORF">EDD60_10618</name>
</gene>
<evidence type="ECO:0000313" key="3">
    <source>
        <dbReference type="Proteomes" id="UP000295515"/>
    </source>
</evidence>
<dbReference type="Gene3D" id="3.40.50.360">
    <property type="match status" value="1"/>
</dbReference>
<dbReference type="RefSeq" id="WP_066444038.1">
    <property type="nucleotide sequence ID" value="NZ_CAUWFI010000026.1"/>
</dbReference>
<dbReference type="PROSITE" id="PS00201">
    <property type="entry name" value="FLAVODOXIN"/>
    <property type="match status" value="1"/>
</dbReference>
<dbReference type="GO" id="GO:0016651">
    <property type="term" value="F:oxidoreductase activity, acting on NAD(P)H"/>
    <property type="evidence" value="ECO:0007669"/>
    <property type="project" value="UniProtKB-ARBA"/>
</dbReference>
<dbReference type="AlphaFoldDB" id="A0A4R3Z8M8"/>
<dbReference type="NCBIfam" id="NF045594">
    <property type="entry name" value="flavodox_BilS"/>
    <property type="match status" value="1"/>
</dbReference>
<dbReference type="Proteomes" id="UP000295515">
    <property type="component" value="Unassembled WGS sequence"/>
</dbReference>
<sequence length="165" mass="18893">MKYAIVYSSKTGNTAQLANYIRDFYIDEECVYFGHPNYDEIKADIIFVGFWTDKGVCDESVQTFLKSLHQQKIFLFGTAGFGGSQAYFEAILNRNKAFIDESNLVVGTYMCQGKMPIAVKRRYQELAKKDPQKFNPMIENFDHALSHPDLKDFQSLSETLKSTPI</sequence>
<dbReference type="InterPro" id="IPR054633">
    <property type="entry name" value="BilS"/>
</dbReference>
<feature type="domain" description="Flavodoxin-like" evidence="1">
    <location>
        <begin position="5"/>
        <end position="159"/>
    </location>
</feature>
<reference evidence="2 3" key="1">
    <citation type="submission" date="2019-03" db="EMBL/GenBank/DDBJ databases">
        <title>Genomic Encyclopedia of Type Strains, Phase IV (KMG-IV): sequencing the most valuable type-strain genomes for metagenomic binning, comparative biology and taxonomic classification.</title>
        <authorList>
            <person name="Goeker M."/>
        </authorList>
    </citation>
    <scope>NUCLEOTIDE SEQUENCE [LARGE SCALE GENOMIC DNA]</scope>
    <source>
        <strain evidence="2 3">DSM 29487</strain>
    </source>
</reference>
<dbReference type="GO" id="GO:0009055">
    <property type="term" value="F:electron transfer activity"/>
    <property type="evidence" value="ECO:0007669"/>
    <property type="project" value="InterPro"/>
</dbReference>
<dbReference type="InterPro" id="IPR029039">
    <property type="entry name" value="Flavoprotein-like_sf"/>
</dbReference>